<dbReference type="InterPro" id="IPR010987">
    <property type="entry name" value="Glutathione-S-Trfase_C-like"/>
</dbReference>
<evidence type="ECO:0000313" key="3">
    <source>
        <dbReference type="Proteomes" id="UP000095751"/>
    </source>
</evidence>
<proteinExistence type="predicted"/>
<dbReference type="Proteomes" id="UP000095751">
    <property type="component" value="Unassembled WGS sequence"/>
</dbReference>
<organism evidence="2 3">
    <name type="scientific">Fragilariopsis cylindrus CCMP1102</name>
    <dbReference type="NCBI Taxonomy" id="635003"/>
    <lineage>
        <taxon>Eukaryota</taxon>
        <taxon>Sar</taxon>
        <taxon>Stramenopiles</taxon>
        <taxon>Ochrophyta</taxon>
        <taxon>Bacillariophyta</taxon>
        <taxon>Bacillariophyceae</taxon>
        <taxon>Bacillariophycidae</taxon>
        <taxon>Bacillariales</taxon>
        <taxon>Bacillariaceae</taxon>
        <taxon>Fragilariopsis</taxon>
    </lineage>
</organism>
<name>A0A1E7ENB1_9STRA</name>
<accession>A0A1E7ENB1</accession>
<evidence type="ECO:0000313" key="2">
    <source>
        <dbReference type="EMBL" id="OEU07287.1"/>
    </source>
</evidence>
<protein>
    <recommendedName>
        <fullName evidence="1">GST C-terminal domain-containing protein</fullName>
    </recommendedName>
</protein>
<dbReference type="EMBL" id="KV784386">
    <property type="protein sequence ID" value="OEU07287.1"/>
    <property type="molecule type" value="Genomic_DNA"/>
</dbReference>
<dbReference type="KEGG" id="fcy:FRACYDRAFT_251055"/>
<dbReference type="Gene3D" id="1.20.1050.10">
    <property type="match status" value="1"/>
</dbReference>
<dbReference type="GO" id="GO:0005737">
    <property type="term" value="C:cytoplasm"/>
    <property type="evidence" value="ECO:0007669"/>
    <property type="project" value="TreeGrafter"/>
</dbReference>
<dbReference type="AlphaFoldDB" id="A0A1E7ENB1"/>
<sequence>MEARIGFHGKDKRYLTRDLTFHTCIIITTIFGRPSWYNGNTPQIKWPDNGGKIQSESMDLVREINKRYKTAAGKNVVDLYPGETINDVINKINEFDKIFPRCRPSSRAAFLFRYDGEPIWKNEFETVLKKTDALLADNNNGPFFCGSRFTAADIAWVPFLERYAGQLPCLHDGLNPKCQDKYPYLYNWYKAMETTVPVYGCRIRGDHSSWRKVLTMAGFGNAGNVPQLVNDRMDEITKLECKPISKEEYKQQQILWDQYVSSLSLSPSLKRKYVSSSPSKEAASVLIRNRENIIKDIISKKRKSLPTESNELDEIMRSLAYILCNIDDDDDDIRDINDNVQALASFLDERMCVPR</sequence>
<dbReference type="CDD" id="cd00299">
    <property type="entry name" value="GST_C_family"/>
    <property type="match status" value="1"/>
</dbReference>
<dbReference type="PANTHER" id="PTHR43968">
    <property type="match status" value="1"/>
</dbReference>
<dbReference type="InterPro" id="IPR050983">
    <property type="entry name" value="GST_Omega/HSP26"/>
</dbReference>
<dbReference type="InterPro" id="IPR036282">
    <property type="entry name" value="Glutathione-S-Trfase_C_sf"/>
</dbReference>
<dbReference type="PANTHER" id="PTHR43968:SF14">
    <property type="entry name" value="GLUTATHIONE S-TRANSFERASE"/>
    <property type="match status" value="1"/>
</dbReference>
<feature type="domain" description="GST C-terminal" evidence="1">
    <location>
        <begin position="82"/>
        <end position="216"/>
    </location>
</feature>
<dbReference type="PROSITE" id="PS50405">
    <property type="entry name" value="GST_CTER"/>
    <property type="match status" value="1"/>
</dbReference>
<dbReference type="SUPFAM" id="SSF47616">
    <property type="entry name" value="GST C-terminal domain-like"/>
    <property type="match status" value="1"/>
</dbReference>
<dbReference type="OrthoDB" id="4951845at2759"/>
<keyword evidence="3" id="KW-1185">Reference proteome</keyword>
<gene>
    <name evidence="2" type="ORF">FRACYDRAFT_251055</name>
</gene>
<dbReference type="Pfam" id="PF13410">
    <property type="entry name" value="GST_C_2"/>
    <property type="match status" value="1"/>
</dbReference>
<dbReference type="InParanoid" id="A0A1E7ENB1"/>
<reference evidence="2 3" key="1">
    <citation type="submission" date="2016-09" db="EMBL/GenBank/DDBJ databases">
        <title>Extensive genetic diversity and differential bi-allelic expression allows diatom success in the polar Southern Ocean.</title>
        <authorList>
            <consortium name="DOE Joint Genome Institute"/>
            <person name="Mock T."/>
            <person name="Otillar R.P."/>
            <person name="Strauss J."/>
            <person name="Dupont C."/>
            <person name="Frickenhaus S."/>
            <person name="Maumus F."/>
            <person name="Mcmullan M."/>
            <person name="Sanges R."/>
            <person name="Schmutz J."/>
            <person name="Toseland A."/>
            <person name="Valas R."/>
            <person name="Veluchamy A."/>
            <person name="Ward B.J."/>
            <person name="Allen A."/>
            <person name="Barry K."/>
            <person name="Falciatore A."/>
            <person name="Ferrante M."/>
            <person name="Fortunato A.E."/>
            <person name="Gloeckner G."/>
            <person name="Gruber A."/>
            <person name="Hipkin R."/>
            <person name="Janech M."/>
            <person name="Kroth P."/>
            <person name="Leese F."/>
            <person name="Lindquist E."/>
            <person name="Lyon B.R."/>
            <person name="Martin J."/>
            <person name="Mayer C."/>
            <person name="Parker M."/>
            <person name="Quesneville H."/>
            <person name="Raymond J."/>
            <person name="Uhlig C."/>
            <person name="Valentin K.U."/>
            <person name="Worden A.Z."/>
            <person name="Armbrust E.V."/>
            <person name="Bowler C."/>
            <person name="Green B."/>
            <person name="Moulton V."/>
            <person name="Van Oosterhout C."/>
            <person name="Grigoriev I."/>
        </authorList>
    </citation>
    <scope>NUCLEOTIDE SEQUENCE [LARGE SCALE GENOMIC DNA]</scope>
    <source>
        <strain evidence="2 3">CCMP1102</strain>
    </source>
</reference>
<evidence type="ECO:0000259" key="1">
    <source>
        <dbReference type="PROSITE" id="PS50405"/>
    </source>
</evidence>